<dbReference type="Pfam" id="PF00074">
    <property type="entry name" value="RnaseA"/>
    <property type="match status" value="2"/>
</dbReference>
<dbReference type="GO" id="GO:0005576">
    <property type="term" value="C:extracellular region"/>
    <property type="evidence" value="ECO:0007669"/>
    <property type="project" value="UniProtKB-SubCell"/>
</dbReference>
<evidence type="ECO:0000256" key="7">
    <source>
        <dbReference type="ARBA" id="ARBA00023157"/>
    </source>
</evidence>
<evidence type="ECO:0000259" key="10">
    <source>
        <dbReference type="SMART" id="SM00092"/>
    </source>
</evidence>
<evidence type="ECO:0000256" key="2">
    <source>
        <dbReference type="ARBA" id="ARBA00005600"/>
    </source>
</evidence>
<dbReference type="SMART" id="SM00092">
    <property type="entry name" value="RNAse_Pc"/>
    <property type="match status" value="1"/>
</dbReference>
<feature type="region of interest" description="Disordered" evidence="9">
    <location>
        <begin position="124"/>
        <end position="144"/>
    </location>
</feature>
<keyword evidence="5 8" id="KW-0255">Endonuclease</keyword>
<comment type="subcellular location">
    <subcellularLocation>
        <location evidence="1">Secreted</location>
    </subcellularLocation>
</comment>
<proteinExistence type="inferred from homology"/>
<dbReference type="SUPFAM" id="SSF54076">
    <property type="entry name" value="RNase A-like"/>
    <property type="match status" value="1"/>
</dbReference>
<dbReference type="GO" id="GO:0016787">
    <property type="term" value="F:hydrolase activity"/>
    <property type="evidence" value="ECO:0007669"/>
    <property type="project" value="UniProtKB-KW"/>
</dbReference>
<protein>
    <recommendedName>
        <fullName evidence="10">Ribonuclease A-domain domain-containing protein</fullName>
    </recommendedName>
</protein>
<evidence type="ECO:0000256" key="5">
    <source>
        <dbReference type="ARBA" id="ARBA00022759"/>
    </source>
</evidence>
<evidence type="ECO:0000256" key="9">
    <source>
        <dbReference type="SAM" id="MobiDB-lite"/>
    </source>
</evidence>
<dbReference type="InterPro" id="IPR001427">
    <property type="entry name" value="RNaseA"/>
</dbReference>
<evidence type="ECO:0000256" key="3">
    <source>
        <dbReference type="ARBA" id="ARBA00022525"/>
    </source>
</evidence>
<dbReference type="InterPro" id="IPR036816">
    <property type="entry name" value="RNaseA-like_dom_sf"/>
</dbReference>
<evidence type="ECO:0000256" key="6">
    <source>
        <dbReference type="ARBA" id="ARBA00022801"/>
    </source>
</evidence>
<dbReference type="InterPro" id="IPR023411">
    <property type="entry name" value="RNaseA_AS"/>
</dbReference>
<dbReference type="GO" id="GO:0004540">
    <property type="term" value="F:RNA nuclease activity"/>
    <property type="evidence" value="ECO:0007669"/>
    <property type="project" value="TreeGrafter"/>
</dbReference>
<dbReference type="AlphaFoldDB" id="A0A8C6TVY3"/>
<keyword evidence="3" id="KW-0964">Secreted</keyword>
<keyword evidence="7" id="KW-1015">Disulfide bond</keyword>
<dbReference type="PROSITE" id="PS00127">
    <property type="entry name" value="RNASE_PANCREATIC"/>
    <property type="match status" value="1"/>
</dbReference>
<dbReference type="GO" id="GO:0003676">
    <property type="term" value="F:nucleic acid binding"/>
    <property type="evidence" value="ECO:0007669"/>
    <property type="project" value="InterPro"/>
</dbReference>
<keyword evidence="6 8" id="KW-0378">Hydrolase</keyword>
<evidence type="ECO:0000256" key="8">
    <source>
        <dbReference type="RuleBase" id="RU000651"/>
    </source>
</evidence>
<sequence length="144" mass="16543">MDHEGLCAVFGAALRMCAWSERQCYKKFINQHINQGMSQTRCDNVMRTRQITESTSNQCKETNTFILVSAKEVKKVESLQPFPVVNCKQRNKRLYPHCEYGRSSATRYIVISCEQSFPYKEPGELPAQLQGPSHALGKEMRHLN</sequence>
<reference evidence="11" key="1">
    <citation type="submission" date="2025-08" db="UniProtKB">
        <authorList>
            <consortium name="Ensembl"/>
        </authorList>
    </citation>
    <scope>IDENTIFICATION</scope>
</reference>
<evidence type="ECO:0000256" key="1">
    <source>
        <dbReference type="ARBA" id="ARBA00004613"/>
    </source>
</evidence>
<dbReference type="Ensembl" id="ENSNMLT00000028828.1">
    <property type="protein sequence ID" value="ENSNMLP00000025794.1"/>
    <property type="gene ID" value="ENSNMLG00000016454.1"/>
</dbReference>
<dbReference type="InterPro" id="IPR023412">
    <property type="entry name" value="RNaseA_domain"/>
</dbReference>
<dbReference type="PANTHER" id="PTHR11437">
    <property type="entry name" value="RIBONUCLEASE"/>
    <property type="match status" value="1"/>
</dbReference>
<evidence type="ECO:0000313" key="12">
    <source>
        <dbReference type="Proteomes" id="UP000694523"/>
    </source>
</evidence>
<accession>A0A8C6TVY3</accession>
<dbReference type="Gene3D" id="3.10.130.10">
    <property type="entry name" value="Ribonuclease A-like domain"/>
    <property type="match status" value="2"/>
</dbReference>
<organism evidence="11 12">
    <name type="scientific">Neogobius melanostomus</name>
    <name type="common">round goby</name>
    <dbReference type="NCBI Taxonomy" id="47308"/>
    <lineage>
        <taxon>Eukaryota</taxon>
        <taxon>Metazoa</taxon>
        <taxon>Chordata</taxon>
        <taxon>Craniata</taxon>
        <taxon>Vertebrata</taxon>
        <taxon>Euteleostomi</taxon>
        <taxon>Actinopterygii</taxon>
        <taxon>Neopterygii</taxon>
        <taxon>Teleostei</taxon>
        <taxon>Neoteleostei</taxon>
        <taxon>Acanthomorphata</taxon>
        <taxon>Gobiaria</taxon>
        <taxon>Gobiiformes</taxon>
        <taxon>Gobioidei</taxon>
        <taxon>Gobiidae</taxon>
        <taxon>Benthophilinae</taxon>
        <taxon>Neogobiini</taxon>
        <taxon>Neogobius</taxon>
    </lineage>
</organism>
<keyword evidence="12" id="KW-1185">Reference proteome</keyword>
<keyword evidence="4 8" id="KW-0540">Nuclease</keyword>
<evidence type="ECO:0000256" key="4">
    <source>
        <dbReference type="ARBA" id="ARBA00022722"/>
    </source>
</evidence>
<dbReference type="GO" id="GO:0004519">
    <property type="term" value="F:endonuclease activity"/>
    <property type="evidence" value="ECO:0007669"/>
    <property type="project" value="UniProtKB-KW"/>
</dbReference>
<dbReference type="GO" id="GO:0050830">
    <property type="term" value="P:defense response to Gram-positive bacterium"/>
    <property type="evidence" value="ECO:0007669"/>
    <property type="project" value="TreeGrafter"/>
</dbReference>
<dbReference type="PANTHER" id="PTHR11437:SF10">
    <property type="entry name" value="ANGIOGENIN-RELATED"/>
    <property type="match status" value="1"/>
</dbReference>
<name>A0A8C6TVY3_9GOBI</name>
<reference evidence="11" key="2">
    <citation type="submission" date="2025-09" db="UniProtKB">
        <authorList>
            <consortium name="Ensembl"/>
        </authorList>
    </citation>
    <scope>IDENTIFICATION</scope>
</reference>
<evidence type="ECO:0000313" key="11">
    <source>
        <dbReference type="Ensembl" id="ENSNMLP00000025794.1"/>
    </source>
</evidence>
<comment type="similarity">
    <text evidence="2 8">Belongs to the pancreatic ribonuclease family.</text>
</comment>
<dbReference type="Proteomes" id="UP000694523">
    <property type="component" value="Unplaced"/>
</dbReference>
<feature type="domain" description="Ribonuclease A-domain" evidence="10">
    <location>
        <begin position="21"/>
        <end position="123"/>
    </location>
</feature>